<dbReference type="InterPro" id="IPR027417">
    <property type="entry name" value="P-loop_NTPase"/>
</dbReference>
<evidence type="ECO:0000256" key="5">
    <source>
        <dbReference type="ARBA" id="ARBA00023224"/>
    </source>
</evidence>
<dbReference type="PRINTS" id="PR00318">
    <property type="entry name" value="GPROTEINA"/>
</dbReference>
<keyword evidence="5" id="KW-0807">Transducer</keyword>
<dbReference type="GO" id="GO:0007188">
    <property type="term" value="P:adenylate cyclase-modulating G protein-coupled receptor signaling pathway"/>
    <property type="evidence" value="ECO:0007669"/>
    <property type="project" value="TreeGrafter"/>
</dbReference>
<feature type="binding site" evidence="6">
    <location>
        <begin position="148"/>
        <end position="149"/>
    </location>
    <ligand>
        <name>GTP</name>
        <dbReference type="ChEBI" id="CHEBI:37565"/>
    </ligand>
</feature>
<comment type="caution">
    <text evidence="9">The sequence shown here is derived from an EMBL/GenBank/DDBJ whole genome shotgun (WGS) entry which is preliminary data.</text>
</comment>
<feature type="region of interest" description="Disordered" evidence="8">
    <location>
        <begin position="1"/>
        <end position="29"/>
    </location>
</feature>
<dbReference type="Gene3D" id="1.10.400.10">
    <property type="entry name" value="GI Alpha 1, domain 2-like"/>
    <property type="match status" value="1"/>
</dbReference>
<dbReference type="GO" id="GO:0005737">
    <property type="term" value="C:cytoplasm"/>
    <property type="evidence" value="ECO:0007669"/>
    <property type="project" value="TreeGrafter"/>
</dbReference>
<evidence type="ECO:0000256" key="8">
    <source>
        <dbReference type="SAM" id="MobiDB-lite"/>
    </source>
</evidence>
<dbReference type="CDD" id="cd00066">
    <property type="entry name" value="G-alpha"/>
    <property type="match status" value="1"/>
</dbReference>
<feature type="binding site" evidence="7">
    <location>
        <position position="50"/>
    </location>
    <ligand>
        <name>Mg(2+)</name>
        <dbReference type="ChEBI" id="CHEBI:18420"/>
    </ligand>
</feature>
<dbReference type="GO" id="GO:0046872">
    <property type="term" value="F:metal ion binding"/>
    <property type="evidence" value="ECO:0007669"/>
    <property type="project" value="UniProtKB-KW"/>
</dbReference>
<feature type="binding site" evidence="7">
    <location>
        <position position="179"/>
    </location>
    <ligand>
        <name>Mg(2+)</name>
        <dbReference type="ChEBI" id="CHEBI:18420"/>
    </ligand>
</feature>
<dbReference type="PROSITE" id="PS51417">
    <property type="entry name" value="ARF"/>
    <property type="match status" value="1"/>
</dbReference>
<dbReference type="Pfam" id="PF00503">
    <property type="entry name" value="G-alpha"/>
    <property type="match status" value="1"/>
</dbReference>
<dbReference type="PANTHER" id="PTHR10218:SF302">
    <property type="entry name" value="GUANINE NUCLEOTIDE-BINDING PROTEIN ALPHA-5 SUBUNIT"/>
    <property type="match status" value="1"/>
</dbReference>
<feature type="binding site" evidence="6">
    <location>
        <position position="326"/>
    </location>
    <ligand>
        <name>GTP</name>
        <dbReference type="ChEBI" id="CHEBI:37565"/>
    </ligand>
</feature>
<evidence type="ECO:0000256" key="4">
    <source>
        <dbReference type="ARBA" id="ARBA00023134"/>
    </source>
</evidence>
<dbReference type="GO" id="GO:0032502">
    <property type="term" value="P:developmental process"/>
    <property type="evidence" value="ECO:0007669"/>
    <property type="project" value="UniProtKB-ARBA"/>
</dbReference>
<dbReference type="GO" id="GO:0005834">
    <property type="term" value="C:heterotrimeric G-protein complex"/>
    <property type="evidence" value="ECO:0007669"/>
    <property type="project" value="TreeGrafter"/>
</dbReference>
<dbReference type="PROSITE" id="PS51882">
    <property type="entry name" value="G_ALPHA"/>
    <property type="match status" value="1"/>
</dbReference>
<feature type="binding site" evidence="6">
    <location>
        <begin position="46"/>
        <end position="51"/>
    </location>
    <ligand>
        <name>GTP</name>
        <dbReference type="ChEBI" id="CHEBI:37565"/>
    </ligand>
</feature>
<dbReference type="GO" id="GO:0003924">
    <property type="term" value="F:GTPase activity"/>
    <property type="evidence" value="ECO:0007669"/>
    <property type="project" value="InterPro"/>
</dbReference>
<feature type="binding site" evidence="6">
    <location>
        <begin position="267"/>
        <end position="270"/>
    </location>
    <ligand>
        <name>GTP</name>
        <dbReference type="ChEBI" id="CHEBI:37565"/>
    </ligand>
</feature>
<evidence type="ECO:0000256" key="6">
    <source>
        <dbReference type="PIRSR" id="PIRSR601019-1"/>
    </source>
</evidence>
<accession>A0A9Q0LRF2</accession>
<dbReference type="AlphaFoldDB" id="A0A9Q0LRF2"/>
<proteinExistence type="predicted"/>
<protein>
    <submittedName>
        <fullName evidence="9">Guanine nucleotide-binding protein g(O) subunit alpha</fullName>
    </submittedName>
</protein>
<dbReference type="OrthoDB" id="5817230at2759"/>
<evidence type="ECO:0000313" key="10">
    <source>
        <dbReference type="Proteomes" id="UP001149090"/>
    </source>
</evidence>
<dbReference type="OMA" id="RICEPNY"/>
<organism evidence="9 10">
    <name type="scientific">Anaeramoeba ignava</name>
    <name type="common">Anaerobic marine amoeba</name>
    <dbReference type="NCBI Taxonomy" id="1746090"/>
    <lineage>
        <taxon>Eukaryota</taxon>
        <taxon>Metamonada</taxon>
        <taxon>Anaeramoebidae</taxon>
        <taxon>Anaeramoeba</taxon>
    </lineage>
</organism>
<dbReference type="PANTHER" id="PTHR10218">
    <property type="entry name" value="GTP-BINDING PROTEIN ALPHA SUBUNIT"/>
    <property type="match status" value="1"/>
</dbReference>
<gene>
    <name evidence="9" type="ORF">M0811_05727</name>
</gene>
<dbReference type="FunFam" id="1.10.400.10:FF:000007">
    <property type="entry name" value="Guanine nucleotide-binding protein subunit alpha"/>
    <property type="match status" value="1"/>
</dbReference>
<dbReference type="FunFam" id="3.40.50.300:FF:000181">
    <property type="entry name" value="Guanine nucleotide-binding protein subunit alpha"/>
    <property type="match status" value="1"/>
</dbReference>
<dbReference type="Gene3D" id="3.40.50.300">
    <property type="entry name" value="P-loop containing nucleotide triphosphate hydrolases"/>
    <property type="match status" value="1"/>
</dbReference>
<feature type="compositionally biased region" description="Basic and acidic residues" evidence="8">
    <location>
        <begin position="9"/>
        <end position="29"/>
    </location>
</feature>
<keyword evidence="10" id="KW-1185">Reference proteome</keyword>
<evidence type="ECO:0000256" key="3">
    <source>
        <dbReference type="ARBA" id="ARBA00022842"/>
    </source>
</evidence>
<dbReference type="InterPro" id="IPR001019">
    <property type="entry name" value="Gprotein_alpha_su"/>
</dbReference>
<reference evidence="9" key="1">
    <citation type="submission" date="2022-10" db="EMBL/GenBank/DDBJ databases">
        <title>Novel sulphate-reducing endosymbionts in the free-living metamonad Anaeramoeba.</title>
        <authorList>
            <person name="Jerlstrom-Hultqvist J."/>
            <person name="Cepicka I."/>
            <person name="Gallot-Lavallee L."/>
            <person name="Salas-Leiva D."/>
            <person name="Curtis B.A."/>
            <person name="Zahonova K."/>
            <person name="Pipaliya S."/>
            <person name="Dacks J."/>
            <person name="Roger A.J."/>
        </authorList>
    </citation>
    <scope>NUCLEOTIDE SEQUENCE</scope>
    <source>
        <strain evidence="9">BMAN</strain>
    </source>
</reference>
<keyword evidence="2 6" id="KW-0547">Nucleotide-binding</keyword>
<evidence type="ECO:0000256" key="2">
    <source>
        <dbReference type="ARBA" id="ARBA00022741"/>
    </source>
</evidence>
<keyword evidence="3 7" id="KW-0460">Magnesium</keyword>
<name>A0A9Q0LRF2_ANAIG</name>
<evidence type="ECO:0000256" key="1">
    <source>
        <dbReference type="ARBA" id="ARBA00022723"/>
    </source>
</evidence>
<feature type="binding site" evidence="6">
    <location>
        <begin position="198"/>
        <end position="202"/>
    </location>
    <ligand>
        <name>GTP</name>
        <dbReference type="ChEBI" id="CHEBI:37565"/>
    </ligand>
</feature>
<dbReference type="Proteomes" id="UP001149090">
    <property type="component" value="Unassembled WGS sequence"/>
</dbReference>
<dbReference type="InterPro" id="IPR011025">
    <property type="entry name" value="GproteinA_insert"/>
</dbReference>
<dbReference type="SUPFAM" id="SSF47895">
    <property type="entry name" value="Transducin (alpha subunit), insertion domain"/>
    <property type="match status" value="1"/>
</dbReference>
<evidence type="ECO:0000313" key="9">
    <source>
        <dbReference type="EMBL" id="KAJ5077628.1"/>
    </source>
</evidence>
<dbReference type="EMBL" id="JAPDFW010000057">
    <property type="protein sequence ID" value="KAJ5077628.1"/>
    <property type="molecule type" value="Genomic_DNA"/>
</dbReference>
<keyword evidence="1 7" id="KW-0479">Metal-binding</keyword>
<dbReference type="SMART" id="SM00275">
    <property type="entry name" value="G_alpha"/>
    <property type="match status" value="1"/>
</dbReference>
<dbReference type="GO" id="GO:0001664">
    <property type="term" value="F:G protein-coupled receptor binding"/>
    <property type="evidence" value="ECO:0007669"/>
    <property type="project" value="TreeGrafter"/>
</dbReference>
<evidence type="ECO:0000256" key="7">
    <source>
        <dbReference type="PIRSR" id="PIRSR601019-2"/>
    </source>
</evidence>
<dbReference type="GO" id="GO:0031683">
    <property type="term" value="F:G-protein beta/gamma-subunit complex binding"/>
    <property type="evidence" value="ECO:0007669"/>
    <property type="project" value="InterPro"/>
</dbReference>
<dbReference type="SUPFAM" id="SSF52540">
    <property type="entry name" value="P-loop containing nucleoside triphosphate hydrolases"/>
    <property type="match status" value="1"/>
</dbReference>
<sequence length="351" mass="40598">MGSCGSKLTPDEKKAQQRNKKIDKVMKDAESTQQKEVKILLLGAGESGKSTLFKQMKLLQDGQFEENEVDRFKDVVYSNCYTQMKTLCLEANNLGIPIENDETANNIKKLKQFGEIWRPEIADWIKILWKDPGIQATYQQRYKFQLNDSAAYFFDNIDRISKQDYIPSSGDILRARIRTSGIDEADYRISHLQFKMIDVGGQRSERRKWIHCFEQVNCVIFCAALIGYAQRLREDPTSNRMHEALTLFHEVCNSPWFSKSTIVLFLNKKDLFKDILQEHPLSQIFPDYQGGKNEEAGIAFVKSQFEKEYGTTDQSKRKFFSFETCALDTDNINKVFQAIIASIREDLLDNL</sequence>
<feature type="binding site" evidence="6">
    <location>
        <begin position="173"/>
        <end position="179"/>
    </location>
    <ligand>
        <name>GTP</name>
        <dbReference type="ChEBI" id="CHEBI:37565"/>
    </ligand>
</feature>
<keyword evidence="4 6" id="KW-0342">GTP-binding</keyword>
<dbReference type="GO" id="GO:0005525">
    <property type="term" value="F:GTP binding"/>
    <property type="evidence" value="ECO:0007669"/>
    <property type="project" value="UniProtKB-KW"/>
</dbReference>